<dbReference type="GeneID" id="28963587"/>
<reference evidence="1" key="1">
    <citation type="submission" date="2007-04" db="EMBL/GenBank/DDBJ databases">
        <authorList>
            <consortium name="The Broad Institute Genome Sequencing Platform"/>
            <person name="Birren B."/>
            <person name="Lander E."/>
            <person name="Galagan J."/>
            <person name="Nusbaum C."/>
            <person name="Devon K."/>
            <person name="Ma L.-J."/>
            <person name="Jaffe D."/>
            <person name="Butler J."/>
            <person name="Alvarez P."/>
            <person name="Gnerre S."/>
            <person name="Grabherr M."/>
            <person name="Kleber M."/>
            <person name="Mauceli E."/>
            <person name="Brockman W."/>
            <person name="MacCallum I.A."/>
            <person name="Young S."/>
            <person name="LaButti K."/>
            <person name="DeCaprio D."/>
            <person name="Crawford M."/>
            <person name="Koehrsen M."/>
            <person name="Engels R."/>
            <person name="Montgomery P."/>
            <person name="Pearson M."/>
            <person name="Howarth C."/>
            <person name="Larson L."/>
            <person name="White J."/>
            <person name="O'Leary S."/>
            <person name="Kodira C."/>
            <person name="Zeng Q."/>
            <person name="Yandava C."/>
            <person name="Alvarado L."/>
            <person name="Kistler C."/>
            <person name="Shim W.-B."/>
            <person name="Kang S."/>
            <person name="Woloshuk C."/>
        </authorList>
    </citation>
    <scope>NUCLEOTIDE SEQUENCE</scope>
    <source>
        <strain evidence="1">4287</strain>
    </source>
</reference>
<accession>A0A0J9WD60</accession>
<dbReference type="EMBL" id="DS231752">
    <property type="protein sequence ID" value="KNB20616.1"/>
    <property type="molecule type" value="Genomic_DNA"/>
</dbReference>
<dbReference type="RefSeq" id="XP_018258661.1">
    <property type="nucleotide sequence ID" value="XM_018403303.1"/>
</dbReference>
<dbReference type="KEGG" id="fox:FOXG_22881"/>
<evidence type="ECO:0000313" key="1">
    <source>
        <dbReference type="EMBL" id="KNB20616.1"/>
    </source>
</evidence>
<evidence type="ECO:0000313" key="2">
    <source>
        <dbReference type="Proteomes" id="UP000009097"/>
    </source>
</evidence>
<dbReference type="VEuPathDB" id="FungiDB:FOXG_22881"/>
<proteinExistence type="predicted"/>
<gene>
    <name evidence="1" type="ORF">FOXG_22881</name>
</gene>
<name>A0A0J9WD60_FUSO4</name>
<dbReference type="AlphaFoldDB" id="A0A0J9WD60"/>
<reference evidence="1" key="2">
    <citation type="journal article" date="2010" name="Nature">
        <title>Comparative genomics reveals mobile pathogenicity chromosomes in Fusarium.</title>
        <authorList>
            <person name="Ma L.J."/>
            <person name="van der Does H.C."/>
            <person name="Borkovich K.A."/>
            <person name="Coleman J.J."/>
            <person name="Daboussi M.J."/>
            <person name="Di Pietro A."/>
            <person name="Dufresne M."/>
            <person name="Freitag M."/>
            <person name="Grabherr M."/>
            <person name="Henrissat B."/>
            <person name="Houterman P.M."/>
            <person name="Kang S."/>
            <person name="Shim W.B."/>
            <person name="Woloshuk C."/>
            <person name="Xie X."/>
            <person name="Xu J.R."/>
            <person name="Antoniw J."/>
            <person name="Baker S.E."/>
            <person name="Bluhm B.H."/>
            <person name="Breakspear A."/>
            <person name="Brown D.W."/>
            <person name="Butchko R.A."/>
            <person name="Chapman S."/>
            <person name="Coulson R."/>
            <person name="Coutinho P.M."/>
            <person name="Danchin E.G."/>
            <person name="Diener A."/>
            <person name="Gale L.R."/>
            <person name="Gardiner D.M."/>
            <person name="Goff S."/>
            <person name="Hammond-Kosack K.E."/>
            <person name="Hilburn K."/>
            <person name="Hua-Van A."/>
            <person name="Jonkers W."/>
            <person name="Kazan K."/>
            <person name="Kodira C.D."/>
            <person name="Koehrsen M."/>
            <person name="Kumar L."/>
            <person name="Lee Y.H."/>
            <person name="Li L."/>
            <person name="Manners J.M."/>
            <person name="Miranda-Saavedra D."/>
            <person name="Mukherjee M."/>
            <person name="Park G."/>
            <person name="Park J."/>
            <person name="Park S.Y."/>
            <person name="Proctor R.H."/>
            <person name="Regev A."/>
            <person name="Ruiz-Roldan M.C."/>
            <person name="Sain D."/>
            <person name="Sakthikumar S."/>
            <person name="Sykes S."/>
            <person name="Schwartz D.C."/>
            <person name="Turgeon B.G."/>
            <person name="Wapinski I."/>
            <person name="Yoder O."/>
            <person name="Young S."/>
            <person name="Zeng Q."/>
            <person name="Zhou S."/>
            <person name="Galagan J."/>
            <person name="Cuomo C.A."/>
            <person name="Kistler H.C."/>
            <person name="Rep M."/>
        </authorList>
    </citation>
    <scope>NUCLEOTIDE SEQUENCE [LARGE SCALE GENOMIC DNA]</scope>
    <source>
        <strain evidence="1">4287</strain>
    </source>
</reference>
<sequence length="38" mass="4307">MNFRTLRVHYRLRMMLTVENLSKTPAAPALSESGKSSL</sequence>
<dbReference type="Proteomes" id="UP000009097">
    <property type="component" value="Unassembled WGS sequence"/>
</dbReference>
<organism evidence="1 2">
    <name type="scientific">Fusarium oxysporum f. sp. lycopersici (strain 4287 / CBS 123668 / FGSC 9935 / NRRL 34936)</name>
    <name type="common">Fusarium vascular wilt of tomato</name>
    <dbReference type="NCBI Taxonomy" id="426428"/>
    <lineage>
        <taxon>Eukaryota</taxon>
        <taxon>Fungi</taxon>
        <taxon>Dikarya</taxon>
        <taxon>Ascomycota</taxon>
        <taxon>Pezizomycotina</taxon>
        <taxon>Sordariomycetes</taxon>
        <taxon>Hypocreomycetidae</taxon>
        <taxon>Hypocreales</taxon>
        <taxon>Nectriaceae</taxon>
        <taxon>Fusarium</taxon>
        <taxon>Fusarium oxysporum species complex</taxon>
    </lineage>
</organism>
<protein>
    <submittedName>
        <fullName evidence="1">Uncharacterized protein</fullName>
    </submittedName>
</protein>